<dbReference type="Gene3D" id="3.40.50.300">
    <property type="entry name" value="P-loop containing nucleotide triphosphate hydrolases"/>
    <property type="match status" value="1"/>
</dbReference>
<dbReference type="InterPro" id="IPR050238">
    <property type="entry name" value="DNA_Rep/Repair_Clamp_Loader"/>
</dbReference>
<gene>
    <name evidence="1" type="primary">holB</name>
    <name evidence="1" type="ORF">ABXR19_00255</name>
</gene>
<evidence type="ECO:0000313" key="2">
    <source>
        <dbReference type="Proteomes" id="UP001549691"/>
    </source>
</evidence>
<reference evidence="1 2" key="1">
    <citation type="submission" date="2024-07" db="EMBL/GenBank/DDBJ databases">
        <title>Uliginosibacterium flavum JJ3220;KACC:17644.</title>
        <authorList>
            <person name="Kim M.K."/>
        </authorList>
    </citation>
    <scope>NUCLEOTIDE SEQUENCE [LARGE SCALE GENOMIC DNA]</scope>
    <source>
        <strain evidence="1 2">KACC:17644</strain>
    </source>
</reference>
<evidence type="ECO:0000313" key="1">
    <source>
        <dbReference type="EMBL" id="MET7012602.1"/>
    </source>
</evidence>
<dbReference type="RefSeq" id="WP_354599066.1">
    <property type="nucleotide sequence ID" value="NZ_JBEWZI010000001.1"/>
</dbReference>
<protein>
    <submittedName>
        <fullName evidence="1">DNA polymerase III subunit delta</fullName>
        <ecNumber evidence="1">2.7.7.7</ecNumber>
    </submittedName>
</protein>
<keyword evidence="1" id="KW-0808">Transferase</keyword>
<name>A0ABV2TFA3_9RHOO</name>
<dbReference type="PANTHER" id="PTHR11669:SF8">
    <property type="entry name" value="DNA POLYMERASE III SUBUNIT DELTA"/>
    <property type="match status" value="1"/>
</dbReference>
<dbReference type="NCBIfam" id="TIGR00678">
    <property type="entry name" value="holB"/>
    <property type="match status" value="1"/>
</dbReference>
<keyword evidence="1" id="KW-0548">Nucleotidyltransferase</keyword>
<keyword evidence="2" id="KW-1185">Reference proteome</keyword>
<organism evidence="1 2">
    <name type="scientific">Uliginosibacterium flavum</name>
    <dbReference type="NCBI Taxonomy" id="1396831"/>
    <lineage>
        <taxon>Bacteria</taxon>
        <taxon>Pseudomonadati</taxon>
        <taxon>Pseudomonadota</taxon>
        <taxon>Betaproteobacteria</taxon>
        <taxon>Rhodocyclales</taxon>
        <taxon>Zoogloeaceae</taxon>
        <taxon>Uliginosibacterium</taxon>
    </lineage>
</organism>
<comment type="caution">
    <text evidence="1">The sequence shown here is derived from an EMBL/GenBank/DDBJ whole genome shotgun (WGS) entry which is preliminary data.</text>
</comment>
<accession>A0ABV2TFA3</accession>
<dbReference type="Pfam" id="PF13177">
    <property type="entry name" value="DNA_pol3_delta2"/>
    <property type="match status" value="1"/>
</dbReference>
<dbReference type="Proteomes" id="UP001549691">
    <property type="component" value="Unassembled WGS sequence"/>
</dbReference>
<dbReference type="InterPro" id="IPR027417">
    <property type="entry name" value="P-loop_NTPase"/>
</dbReference>
<dbReference type="SUPFAM" id="SSF52540">
    <property type="entry name" value="P-loop containing nucleoside triphosphate hydrolases"/>
    <property type="match status" value="1"/>
</dbReference>
<dbReference type="EMBL" id="JBEWZI010000001">
    <property type="protein sequence ID" value="MET7012602.1"/>
    <property type="molecule type" value="Genomic_DNA"/>
</dbReference>
<dbReference type="PANTHER" id="PTHR11669">
    <property type="entry name" value="REPLICATION FACTOR C / DNA POLYMERASE III GAMMA-TAU SUBUNIT"/>
    <property type="match status" value="1"/>
</dbReference>
<dbReference type="GO" id="GO:0003887">
    <property type="term" value="F:DNA-directed DNA polymerase activity"/>
    <property type="evidence" value="ECO:0007669"/>
    <property type="project" value="UniProtKB-EC"/>
</dbReference>
<dbReference type="InterPro" id="IPR004622">
    <property type="entry name" value="DNA_pol_HolB"/>
</dbReference>
<proteinExistence type="predicted"/>
<sequence>MSLEALPDWLMPLWQDLRGRGARLPHALLFCGPEGSGKRLLAGHLAHALLCRTPDAQGFACGACPDCAWIASGNHPDYFCVVPAADLAAEESEDGESAEPAKKEKAKSTQILIDQVRALQASLEVGAVGHAGGRRMVIIDPAEAMNLAAANALLKALEEPTGSTVYLMLSNAPRRLLPTIRSRCQVLDFPRPSPQQAAVWMKQQGISNLALLGFASGLPLAARVYAKGVLADARKQFASDLANLAGRDPLKLAADWESRLKAKGAQEAGFTMPILIAWLQRWLSDGARVAEGGSARFFSDYTSELTRQALGRGEAWLAAYREIEAHRRMASHPLNARLFLEELLLTVFRRIAIR</sequence>
<dbReference type="EC" id="2.7.7.7" evidence="1"/>